<dbReference type="PANTHER" id="PTHR21071">
    <property type="entry name" value="UDP-N-ACETYLENOLPYRUVOYLGLUCOSAMINE REDUCTASE"/>
    <property type="match status" value="1"/>
</dbReference>
<dbReference type="GO" id="GO:0008762">
    <property type="term" value="F:UDP-N-acetylmuramate dehydrogenase activity"/>
    <property type="evidence" value="ECO:0007669"/>
    <property type="project" value="UniProtKB-UniRule"/>
</dbReference>
<comment type="function">
    <text evidence="2 17">Cell wall formation.</text>
</comment>
<dbReference type="GO" id="GO:0051301">
    <property type="term" value="P:cell division"/>
    <property type="evidence" value="ECO:0007669"/>
    <property type="project" value="UniProtKB-KW"/>
</dbReference>
<dbReference type="InterPro" id="IPR006094">
    <property type="entry name" value="Oxid_FAD_bind_N"/>
</dbReference>
<dbReference type="Gene3D" id="3.30.43.10">
    <property type="entry name" value="Uridine Diphospho-n-acetylenolpyruvylglucosamine Reductase, domain 2"/>
    <property type="match status" value="1"/>
</dbReference>
<keyword evidence="13 17" id="KW-0560">Oxidoreductase</keyword>
<organism evidence="19 20">
    <name type="scientific">Agromyces archimandritae</name>
    <dbReference type="NCBI Taxonomy" id="2781962"/>
    <lineage>
        <taxon>Bacteria</taxon>
        <taxon>Bacillati</taxon>
        <taxon>Actinomycetota</taxon>
        <taxon>Actinomycetes</taxon>
        <taxon>Micrococcales</taxon>
        <taxon>Microbacteriaceae</taxon>
        <taxon>Agromyces</taxon>
    </lineage>
</organism>
<dbReference type="InterPro" id="IPR016167">
    <property type="entry name" value="FAD-bd_PCMH_sub1"/>
</dbReference>
<keyword evidence="10 17" id="KW-0521">NADP</keyword>
<dbReference type="Gene3D" id="3.90.78.10">
    <property type="entry name" value="UDP-N-acetylenolpyruvoylglucosamine reductase, C-terminal domain"/>
    <property type="match status" value="1"/>
</dbReference>
<dbReference type="InterPro" id="IPR016169">
    <property type="entry name" value="FAD-bd_PCMH_sub2"/>
</dbReference>
<evidence type="ECO:0000256" key="1">
    <source>
        <dbReference type="ARBA" id="ARBA00001974"/>
    </source>
</evidence>
<evidence type="ECO:0000256" key="11">
    <source>
        <dbReference type="ARBA" id="ARBA00022960"/>
    </source>
</evidence>
<protein>
    <recommendedName>
        <fullName evidence="17">UDP-N-acetylenolpyruvoylglucosamine reductase</fullName>
        <ecNumber evidence="17">1.3.1.98</ecNumber>
    </recommendedName>
    <alternativeName>
        <fullName evidence="17">UDP-N-acetylmuramate dehydrogenase</fullName>
    </alternativeName>
</protein>
<reference evidence="19" key="1">
    <citation type="submission" date="2021-03" db="EMBL/GenBank/DDBJ databases">
        <title>Agromyces archimandritus sp. nov., isolated from the cockroach Archimandrita tessellata.</title>
        <authorList>
            <person name="Guzman J."/>
            <person name="Ortuzar M."/>
            <person name="Poehlein A."/>
            <person name="Daniel R."/>
            <person name="Trujillo M."/>
            <person name="Vilcinskas A."/>
        </authorList>
    </citation>
    <scope>NUCLEOTIDE SEQUENCE</scope>
    <source>
        <strain evidence="19">G127AT</strain>
    </source>
</reference>
<dbReference type="GO" id="GO:0009252">
    <property type="term" value="P:peptidoglycan biosynthetic process"/>
    <property type="evidence" value="ECO:0007669"/>
    <property type="project" value="UniProtKB-UniRule"/>
</dbReference>
<dbReference type="InterPro" id="IPR011601">
    <property type="entry name" value="MurB_C"/>
</dbReference>
<keyword evidence="11 17" id="KW-0133">Cell shape</keyword>
<evidence type="ECO:0000256" key="3">
    <source>
        <dbReference type="ARBA" id="ARBA00004496"/>
    </source>
</evidence>
<evidence type="ECO:0000256" key="5">
    <source>
        <dbReference type="ARBA" id="ARBA00010485"/>
    </source>
</evidence>
<feature type="active site" evidence="17">
    <location>
        <position position="161"/>
    </location>
</feature>
<evidence type="ECO:0000259" key="18">
    <source>
        <dbReference type="PROSITE" id="PS51387"/>
    </source>
</evidence>
<keyword evidence="9 17" id="KW-0274">FAD</keyword>
<feature type="active site" evidence="17">
    <location>
        <position position="387"/>
    </location>
</feature>
<comment type="similarity">
    <text evidence="5 17">Belongs to the MurB family.</text>
</comment>
<dbReference type="Proteomes" id="UP000671914">
    <property type="component" value="Chromosome"/>
</dbReference>
<feature type="domain" description="FAD-binding PCMH-type" evidence="18">
    <location>
        <begin position="11"/>
        <end position="183"/>
    </location>
</feature>
<dbReference type="HAMAP" id="MF_00037">
    <property type="entry name" value="MurB"/>
    <property type="match status" value="1"/>
</dbReference>
<evidence type="ECO:0000256" key="10">
    <source>
        <dbReference type="ARBA" id="ARBA00022857"/>
    </source>
</evidence>
<sequence length="395" mass="41029">MTNLSELTTLRVGGPAARLETATDPAELARLAGRAWADGEPLLVVGGGSNLLVGDDGFDGTVLRIATRGIERATGAAEGRVRVRVQAGESWDGLVAWAVEQGLSGIEALSGIPGLAGGAPVQNIGAYGQELSESLVAIDFLAEGADAPVRMSAAELELGYRTSVLKQGLAGIVVSIELELHDTAAEREVLGDALGQPIAYAQLANALGVQLGDRVPLARVRESVLGLRRSKGMVLDAADPDTASAGSFFTNPIVTERFARTLPADAPRWVLAEETPDEIVPLDAADAADASPLDEFLAFQRDAEESAAPPAGEEPAETLVKLSAAWLIEQSGIHRGFALPASRAGVSSKHTLSITNRGGATAAEIAELARFVQNRVHAEFGVVLHPEPVLVGVSL</sequence>
<evidence type="ECO:0000256" key="8">
    <source>
        <dbReference type="ARBA" id="ARBA00022630"/>
    </source>
</evidence>
<dbReference type="PROSITE" id="PS51387">
    <property type="entry name" value="FAD_PCMH"/>
    <property type="match status" value="1"/>
</dbReference>
<evidence type="ECO:0000256" key="2">
    <source>
        <dbReference type="ARBA" id="ARBA00003921"/>
    </source>
</evidence>
<dbReference type="GO" id="GO:0071555">
    <property type="term" value="P:cell wall organization"/>
    <property type="evidence" value="ECO:0007669"/>
    <property type="project" value="UniProtKB-KW"/>
</dbReference>
<evidence type="ECO:0000256" key="17">
    <source>
        <dbReference type="HAMAP-Rule" id="MF_00037"/>
    </source>
</evidence>
<dbReference type="SUPFAM" id="SSF56194">
    <property type="entry name" value="Uridine diphospho-N-Acetylenolpyruvylglucosamine reductase, MurB, C-terminal domain"/>
    <property type="match status" value="1"/>
</dbReference>
<keyword evidence="20" id="KW-1185">Reference proteome</keyword>
<dbReference type="NCBIfam" id="NF010478">
    <property type="entry name" value="PRK13903.1"/>
    <property type="match status" value="1"/>
</dbReference>
<gene>
    <name evidence="17" type="primary">murB</name>
    <name evidence="19" type="ORF">G127AT_10080</name>
</gene>
<dbReference type="Pfam" id="PF01565">
    <property type="entry name" value="FAD_binding_4"/>
    <property type="match status" value="1"/>
</dbReference>
<keyword evidence="15 17" id="KW-0961">Cell wall biogenesis/degradation</keyword>
<evidence type="ECO:0000256" key="14">
    <source>
        <dbReference type="ARBA" id="ARBA00023306"/>
    </source>
</evidence>
<keyword evidence="12 17" id="KW-0573">Peptidoglycan synthesis</keyword>
<dbReference type="GO" id="GO:0005829">
    <property type="term" value="C:cytosol"/>
    <property type="evidence" value="ECO:0007669"/>
    <property type="project" value="TreeGrafter"/>
</dbReference>
<comment type="pathway">
    <text evidence="4 17">Cell wall biogenesis; peptidoglycan biosynthesis.</text>
</comment>
<evidence type="ECO:0000313" key="20">
    <source>
        <dbReference type="Proteomes" id="UP000671914"/>
    </source>
</evidence>
<dbReference type="PANTHER" id="PTHR21071:SF4">
    <property type="entry name" value="UDP-N-ACETYLENOLPYRUVOYLGLUCOSAMINE REDUCTASE"/>
    <property type="match status" value="1"/>
</dbReference>
<dbReference type="Pfam" id="PF02873">
    <property type="entry name" value="MurB_C"/>
    <property type="match status" value="1"/>
</dbReference>
<evidence type="ECO:0000256" key="15">
    <source>
        <dbReference type="ARBA" id="ARBA00023316"/>
    </source>
</evidence>
<dbReference type="GO" id="GO:0008360">
    <property type="term" value="P:regulation of cell shape"/>
    <property type="evidence" value="ECO:0007669"/>
    <property type="project" value="UniProtKB-KW"/>
</dbReference>
<comment type="cofactor">
    <cofactor evidence="1 17">
        <name>FAD</name>
        <dbReference type="ChEBI" id="CHEBI:57692"/>
    </cofactor>
</comment>
<evidence type="ECO:0000256" key="9">
    <source>
        <dbReference type="ARBA" id="ARBA00022827"/>
    </source>
</evidence>
<accession>A0A975FQH8</accession>
<keyword evidence="8 17" id="KW-0285">Flavoprotein</keyword>
<name>A0A975FQH8_9MICO</name>
<comment type="catalytic activity">
    <reaction evidence="16 17">
        <text>UDP-N-acetyl-alpha-D-muramate + NADP(+) = UDP-N-acetyl-3-O-(1-carboxyvinyl)-alpha-D-glucosamine + NADPH + H(+)</text>
        <dbReference type="Rhea" id="RHEA:12248"/>
        <dbReference type="ChEBI" id="CHEBI:15378"/>
        <dbReference type="ChEBI" id="CHEBI:57783"/>
        <dbReference type="ChEBI" id="CHEBI:58349"/>
        <dbReference type="ChEBI" id="CHEBI:68483"/>
        <dbReference type="ChEBI" id="CHEBI:70757"/>
        <dbReference type="EC" id="1.3.1.98"/>
    </reaction>
</comment>
<dbReference type="InterPro" id="IPR036635">
    <property type="entry name" value="MurB_C_sf"/>
</dbReference>
<evidence type="ECO:0000256" key="4">
    <source>
        <dbReference type="ARBA" id="ARBA00004752"/>
    </source>
</evidence>
<evidence type="ECO:0000256" key="12">
    <source>
        <dbReference type="ARBA" id="ARBA00022984"/>
    </source>
</evidence>
<dbReference type="InterPro" id="IPR016166">
    <property type="entry name" value="FAD-bd_PCMH"/>
</dbReference>
<feature type="active site" description="Proton donor" evidence="17">
    <location>
        <position position="247"/>
    </location>
</feature>
<keyword evidence="14 17" id="KW-0131">Cell cycle</keyword>
<dbReference type="Gene3D" id="3.30.465.10">
    <property type="match status" value="1"/>
</dbReference>
<evidence type="ECO:0000256" key="13">
    <source>
        <dbReference type="ARBA" id="ARBA00023002"/>
    </source>
</evidence>
<evidence type="ECO:0000256" key="16">
    <source>
        <dbReference type="ARBA" id="ARBA00048914"/>
    </source>
</evidence>
<dbReference type="InterPro" id="IPR036318">
    <property type="entry name" value="FAD-bd_PCMH-like_sf"/>
</dbReference>
<dbReference type="InterPro" id="IPR003170">
    <property type="entry name" value="MurB"/>
</dbReference>
<dbReference type="SUPFAM" id="SSF56176">
    <property type="entry name" value="FAD-binding/transporter-associated domain-like"/>
    <property type="match status" value="1"/>
</dbReference>
<comment type="subcellular location">
    <subcellularLocation>
        <location evidence="3 17">Cytoplasm</location>
    </subcellularLocation>
</comment>
<proteinExistence type="inferred from homology"/>
<keyword evidence="6 17" id="KW-0963">Cytoplasm</keyword>
<dbReference type="AlphaFoldDB" id="A0A975FQH8"/>
<evidence type="ECO:0000313" key="19">
    <source>
        <dbReference type="EMBL" id="QTX06266.1"/>
    </source>
</evidence>
<evidence type="ECO:0000256" key="6">
    <source>
        <dbReference type="ARBA" id="ARBA00022490"/>
    </source>
</evidence>
<dbReference type="GO" id="GO:0071949">
    <property type="term" value="F:FAD binding"/>
    <property type="evidence" value="ECO:0007669"/>
    <property type="project" value="InterPro"/>
</dbReference>
<dbReference type="KEGG" id="aarc:G127AT_10080"/>
<keyword evidence="7 17" id="KW-0132">Cell division</keyword>
<evidence type="ECO:0000256" key="7">
    <source>
        <dbReference type="ARBA" id="ARBA00022618"/>
    </source>
</evidence>
<dbReference type="EMBL" id="CP071696">
    <property type="protein sequence ID" value="QTX06266.1"/>
    <property type="molecule type" value="Genomic_DNA"/>
</dbReference>
<dbReference type="EC" id="1.3.1.98" evidence="17"/>